<name>A0A2D3ULD8_9PEZI</name>
<reference evidence="3 4" key="1">
    <citation type="submission" date="2016-03" db="EMBL/GenBank/DDBJ databases">
        <authorList>
            <person name="Ploux O."/>
        </authorList>
    </citation>
    <scope>NUCLEOTIDE SEQUENCE [LARGE SCALE GENOMIC DNA]</scope>
    <source>
        <strain evidence="3 4">URUG2</strain>
    </source>
</reference>
<dbReference type="InterPro" id="IPR000873">
    <property type="entry name" value="AMP-dep_synth/lig_dom"/>
</dbReference>
<dbReference type="EMBL" id="FJUY01000001">
    <property type="protein sequence ID" value="CZT14612.1"/>
    <property type="molecule type" value="Genomic_DNA"/>
</dbReference>
<gene>
    <name evidence="3" type="ORF">RCC_12076</name>
</gene>
<evidence type="ECO:0000313" key="4">
    <source>
        <dbReference type="Proteomes" id="UP000225277"/>
    </source>
</evidence>
<evidence type="ECO:0000313" key="3">
    <source>
        <dbReference type="EMBL" id="CZT14612.1"/>
    </source>
</evidence>
<dbReference type="Pfam" id="PF13193">
    <property type="entry name" value="AMP-binding_C"/>
    <property type="match status" value="1"/>
</dbReference>
<dbReference type="PROSITE" id="PS00455">
    <property type="entry name" value="AMP_BINDING"/>
    <property type="match status" value="1"/>
</dbReference>
<dbReference type="AlphaFoldDB" id="A0A2D3ULD8"/>
<feature type="domain" description="AMP-dependent synthetase/ligase" evidence="1">
    <location>
        <begin position="32"/>
        <end position="424"/>
    </location>
</feature>
<evidence type="ECO:0000259" key="1">
    <source>
        <dbReference type="Pfam" id="PF00501"/>
    </source>
</evidence>
<organism evidence="3 4">
    <name type="scientific">Ramularia collo-cygni</name>
    <dbReference type="NCBI Taxonomy" id="112498"/>
    <lineage>
        <taxon>Eukaryota</taxon>
        <taxon>Fungi</taxon>
        <taxon>Dikarya</taxon>
        <taxon>Ascomycota</taxon>
        <taxon>Pezizomycotina</taxon>
        <taxon>Dothideomycetes</taxon>
        <taxon>Dothideomycetidae</taxon>
        <taxon>Mycosphaerellales</taxon>
        <taxon>Mycosphaerellaceae</taxon>
        <taxon>Ramularia</taxon>
    </lineage>
</organism>
<dbReference type="OrthoDB" id="6509636at2759"/>
<dbReference type="STRING" id="112498.A0A2D3ULD8"/>
<dbReference type="InterPro" id="IPR025110">
    <property type="entry name" value="AMP-bd_C"/>
</dbReference>
<dbReference type="InterPro" id="IPR020845">
    <property type="entry name" value="AMP-binding_CS"/>
</dbReference>
<dbReference type="Pfam" id="PF00501">
    <property type="entry name" value="AMP-binding"/>
    <property type="match status" value="1"/>
</dbReference>
<dbReference type="SUPFAM" id="SSF56801">
    <property type="entry name" value="Acetyl-CoA synthetase-like"/>
    <property type="match status" value="1"/>
</dbReference>
<dbReference type="RefSeq" id="XP_023621509.1">
    <property type="nucleotide sequence ID" value="XM_023765741.1"/>
</dbReference>
<dbReference type="PANTHER" id="PTHR24096:SF424">
    <property type="entry name" value="ACETYL-COA SYNTHETASE-LIKE PROTEIN-RELATED"/>
    <property type="match status" value="1"/>
</dbReference>
<evidence type="ECO:0000259" key="2">
    <source>
        <dbReference type="Pfam" id="PF13193"/>
    </source>
</evidence>
<dbReference type="Gene3D" id="3.40.50.12780">
    <property type="entry name" value="N-terminal domain of ligase-like"/>
    <property type="match status" value="1"/>
</dbReference>
<dbReference type="InterPro" id="IPR045851">
    <property type="entry name" value="AMP-bd_C_sf"/>
</dbReference>
<dbReference type="Gene3D" id="3.30.300.30">
    <property type="match status" value="1"/>
</dbReference>
<dbReference type="InterPro" id="IPR042099">
    <property type="entry name" value="ANL_N_sf"/>
</dbReference>
<protein>
    <submittedName>
        <fullName evidence="3">Related to 4-coumarate--CoA ligase</fullName>
    </submittedName>
</protein>
<dbReference type="GeneID" id="35606636"/>
<dbReference type="Proteomes" id="UP000225277">
    <property type="component" value="Unassembled WGS sequence"/>
</dbReference>
<keyword evidence="4" id="KW-1185">Reference proteome</keyword>
<dbReference type="GO" id="GO:0016405">
    <property type="term" value="F:CoA-ligase activity"/>
    <property type="evidence" value="ECO:0007669"/>
    <property type="project" value="TreeGrafter"/>
</dbReference>
<sequence length="569" mass="62802">MTTFHKSRYTIDIPNIDLLSYIFSSGDKKFRQKPLYYDAHQPHRCYSLAEGEVLAKRVGKGLQNLGIKENDKVVLYSGNNLYFPVLLWGVIASGGIFSAVSQTASVGELETQLKDLGASILLTGIDGAETAKKAAASADIPQSRVLIFCDPEDSDTLCTQTDLQPWTSFWASSRDVESWSWKKSQDPTYLVNKTVVINYSSGTTGTPKGVEITHANIVANSSQLVFVRTLWNPNDPVSVARHERLGRSGERWLAPLPMYHAYGQIYYCVNAPRTQAKVFVMRSYTITSLLHYLDIYRITLLTGVPTILIQLSKQPPGKYNLNSLEYALTGSAPLGPATGQLIERDFLPPGLPLKQGWGMTETTNSISGFSPDDKNVPESVGFLNPNCEAKVVPVEGQDWKEDIPTGAVAGELLVYGANIMKGYHNRPQQTEETLLREDGKKWLRTGDVAYLDTEGRIYIIDRLKALIKVKGLQVSPAELEAAILLHPGVADVSVVGAKTPDGAEYPRAFVVKKDEGITAREVFNIISGKFSKHKHLTGGVFFIDEIPKTGSGKVMKRMLPDYPLRLSKM</sequence>
<keyword evidence="3" id="KW-0436">Ligase</keyword>
<accession>A0A2D3ULD8</accession>
<dbReference type="PANTHER" id="PTHR24096">
    <property type="entry name" value="LONG-CHAIN-FATTY-ACID--COA LIGASE"/>
    <property type="match status" value="1"/>
</dbReference>
<feature type="domain" description="AMP-binding enzyme C-terminal" evidence="2">
    <location>
        <begin position="478"/>
        <end position="553"/>
    </location>
</feature>
<proteinExistence type="predicted"/>